<proteinExistence type="predicted"/>
<accession>A0A150GM10</accession>
<protein>
    <recommendedName>
        <fullName evidence="4">Tudor domain-containing protein</fullName>
    </recommendedName>
</protein>
<gene>
    <name evidence="2" type="ORF">GPECTOR_15g470</name>
</gene>
<feature type="region of interest" description="Disordered" evidence="1">
    <location>
        <begin position="89"/>
        <end position="113"/>
    </location>
</feature>
<sequence>MGPVEQQKRELCKQAYLLIHKYLAATGKEGQESFEFRKNLRKKDALDIDLATNKEVLSELNKFKESGGAATLAVGGSAGAYAAGTSTGAAKASKSKGGGSVAAGGGTAAGAKATKSGAKGSVAKSEPPGAMPATLPQKIGAKVNRWWAKENQWYTAVITDYNPDSNEYRLTYNLGSSNETYEDFDLDMADPAVYKMTGERVNLLAKTGSAAVNNSVILQPYLRANAGAASAGGGKAGNKKRRSEDSDSDYGGGS</sequence>
<feature type="compositionally biased region" description="Gly residues" evidence="1">
    <location>
        <begin position="96"/>
        <end position="108"/>
    </location>
</feature>
<dbReference type="InterPro" id="IPR033485">
    <property type="entry name" value="EMSY-LIKE_plant"/>
</dbReference>
<dbReference type="CDD" id="cd20404">
    <property type="entry name" value="Tudor_Agenet_AtEML-like"/>
    <property type="match status" value="1"/>
</dbReference>
<dbReference type="STRING" id="33097.A0A150GM10"/>
<dbReference type="AlphaFoldDB" id="A0A150GM10"/>
<reference evidence="3" key="1">
    <citation type="journal article" date="2016" name="Nat. Commun.">
        <title>The Gonium pectorale genome demonstrates co-option of cell cycle regulation during the evolution of multicellularity.</title>
        <authorList>
            <person name="Hanschen E.R."/>
            <person name="Marriage T.N."/>
            <person name="Ferris P.J."/>
            <person name="Hamaji T."/>
            <person name="Toyoda A."/>
            <person name="Fujiyama A."/>
            <person name="Neme R."/>
            <person name="Noguchi H."/>
            <person name="Minakuchi Y."/>
            <person name="Suzuki M."/>
            <person name="Kawai-Toyooka H."/>
            <person name="Smith D.R."/>
            <person name="Sparks H."/>
            <person name="Anderson J."/>
            <person name="Bakaric R."/>
            <person name="Luria V."/>
            <person name="Karger A."/>
            <person name="Kirschner M.W."/>
            <person name="Durand P.M."/>
            <person name="Michod R.E."/>
            <person name="Nozaki H."/>
            <person name="Olson B.J."/>
        </authorList>
    </citation>
    <scope>NUCLEOTIDE SEQUENCE [LARGE SCALE GENOMIC DNA]</scope>
    <source>
        <strain evidence="3">NIES-2863</strain>
    </source>
</reference>
<dbReference type="GO" id="GO:0050832">
    <property type="term" value="P:defense response to fungus"/>
    <property type="evidence" value="ECO:0007669"/>
    <property type="project" value="InterPro"/>
</dbReference>
<organism evidence="2 3">
    <name type="scientific">Gonium pectorale</name>
    <name type="common">Green alga</name>
    <dbReference type="NCBI Taxonomy" id="33097"/>
    <lineage>
        <taxon>Eukaryota</taxon>
        <taxon>Viridiplantae</taxon>
        <taxon>Chlorophyta</taxon>
        <taxon>core chlorophytes</taxon>
        <taxon>Chlorophyceae</taxon>
        <taxon>CS clade</taxon>
        <taxon>Chlamydomonadales</taxon>
        <taxon>Volvocaceae</taxon>
        <taxon>Gonium</taxon>
    </lineage>
</organism>
<feature type="region of interest" description="Disordered" evidence="1">
    <location>
        <begin position="227"/>
        <end position="254"/>
    </location>
</feature>
<dbReference type="OrthoDB" id="1737049at2759"/>
<keyword evidence="3" id="KW-1185">Reference proteome</keyword>
<comment type="caution">
    <text evidence="2">The sequence shown here is derived from an EMBL/GenBank/DDBJ whole genome shotgun (WGS) entry which is preliminary data.</text>
</comment>
<dbReference type="PANTHER" id="PTHR33432">
    <property type="entry name" value="PROTEIN EMSY-LIKE 4"/>
    <property type="match status" value="1"/>
</dbReference>
<dbReference type="Proteomes" id="UP000075714">
    <property type="component" value="Unassembled WGS sequence"/>
</dbReference>
<evidence type="ECO:0000313" key="2">
    <source>
        <dbReference type="EMBL" id="KXZ50785.1"/>
    </source>
</evidence>
<dbReference type="EMBL" id="LSYV01000016">
    <property type="protein sequence ID" value="KXZ50785.1"/>
    <property type="molecule type" value="Genomic_DNA"/>
</dbReference>
<dbReference type="PANTHER" id="PTHR33432:SF22">
    <property type="entry name" value="OS10G0436850 PROTEIN"/>
    <property type="match status" value="1"/>
</dbReference>
<name>A0A150GM10_GONPE</name>
<evidence type="ECO:0000313" key="3">
    <source>
        <dbReference type="Proteomes" id="UP000075714"/>
    </source>
</evidence>
<evidence type="ECO:0000256" key="1">
    <source>
        <dbReference type="SAM" id="MobiDB-lite"/>
    </source>
</evidence>
<evidence type="ECO:0008006" key="4">
    <source>
        <dbReference type="Google" id="ProtNLM"/>
    </source>
</evidence>